<dbReference type="Proteomes" id="UP000030693">
    <property type="component" value="Unassembled WGS sequence"/>
</dbReference>
<feature type="binding site" evidence="9">
    <location>
        <position position="385"/>
    </location>
    <ligand>
        <name>Zn(2+)</name>
        <dbReference type="ChEBI" id="CHEBI:29105"/>
    </ligand>
</feature>
<dbReference type="InterPro" id="IPR001765">
    <property type="entry name" value="Carbonic_anhydrase"/>
</dbReference>
<dbReference type="EC" id="4.2.1.1" evidence="2"/>
<dbReference type="GeneID" id="20528512"/>
<dbReference type="FunFam" id="3.40.1050.10:FF:000001">
    <property type="entry name" value="Carbonic anhydrase"/>
    <property type="match status" value="1"/>
</dbReference>
<comment type="similarity">
    <text evidence="1">Belongs to the beta-class carbonic anhydrase family.</text>
</comment>
<evidence type="ECO:0000256" key="6">
    <source>
        <dbReference type="ARBA" id="ARBA00023239"/>
    </source>
</evidence>
<dbReference type="SUPFAM" id="SSF53056">
    <property type="entry name" value="beta-carbonic anhydrase, cab"/>
    <property type="match status" value="1"/>
</dbReference>
<evidence type="ECO:0000313" key="12">
    <source>
        <dbReference type="Proteomes" id="UP000030693"/>
    </source>
</evidence>
<proteinExistence type="inferred from homology"/>
<evidence type="ECO:0000256" key="7">
    <source>
        <dbReference type="ARBA" id="ARBA00031969"/>
    </source>
</evidence>
<name>A0A058Z508_FONAL</name>
<dbReference type="CDD" id="cd00883">
    <property type="entry name" value="beta_CA_cladeA"/>
    <property type="match status" value="1"/>
</dbReference>
<evidence type="ECO:0000256" key="9">
    <source>
        <dbReference type="PIRSR" id="PIRSR601765-1"/>
    </source>
</evidence>
<feature type="binding site" evidence="9">
    <location>
        <position position="441"/>
    </location>
    <ligand>
        <name>Zn(2+)</name>
        <dbReference type="ChEBI" id="CHEBI:29105"/>
    </ligand>
</feature>
<dbReference type="eggNOG" id="KOG1578">
    <property type="taxonomic scope" value="Eukaryota"/>
</dbReference>
<accession>A0A058Z508</accession>
<keyword evidence="5 9" id="KW-0862">Zinc</keyword>
<feature type="compositionally biased region" description="Pro residues" evidence="10">
    <location>
        <begin position="94"/>
        <end position="108"/>
    </location>
</feature>
<feature type="region of interest" description="Disordered" evidence="10">
    <location>
        <begin position="77"/>
        <end position="110"/>
    </location>
</feature>
<dbReference type="RefSeq" id="XP_009495920.1">
    <property type="nucleotide sequence ID" value="XM_009497645.1"/>
</dbReference>
<evidence type="ECO:0000256" key="2">
    <source>
        <dbReference type="ARBA" id="ARBA00012925"/>
    </source>
</evidence>
<gene>
    <name evidence="11" type="ORF">H696_03787</name>
</gene>
<dbReference type="InterPro" id="IPR036874">
    <property type="entry name" value="Carbonic_anhydrase_sf"/>
</dbReference>
<sequence>MALSALGPALQPLAPLFGCSLRASARTPHHHHPAAAAALVAAGSRFFHTSQPTLFGPPFRRSQQSVHPVYFSESFSAEDADVDPSADERSPPVAAAPPPSTPPPPPSSPFSFIPQLLLPLSFLMPSNSTATSQSVTYPDPKVAVPAPEDGEHDYTRVLQGALAANTHTASIPAGMPRLDLHPAIPPMTTPGLVGFAVGQPSITNFPMSPTTTAARIAAVDPASIAMAVDTSIVVGEHGRALVSTPDILTRDIVRPRAMSLGGDEDNLPPGAPSPSAFVRGGAVFSHIANDEELAASEAAAAAAVASAAAIPDTDDMAGIETHPSGLDRNTSGFIKLQSKDTELSRDLSEIFLYNQRWAQQTKHRDPNYFRKLASQQSPKFLWIGCSDSRVPANQLMGLAPGEVFVHRNIANVVVHTDLNCLSVLQYAVSVLRVEHIIVCGHYRCGGVRAAMTRSSHGLIDNWLRSIKDVCYANQAELSAIKDFERRADRACELNVREQVGNICQTEIVQSAWARGQSLSVHGWIYDISDGLLRDLAVCVTSAEQLSSIYRFDQDTLSK</sequence>
<dbReference type="PROSITE" id="PS00705">
    <property type="entry name" value="PROK_CO2_ANHYDRASE_2"/>
    <property type="match status" value="1"/>
</dbReference>
<dbReference type="STRING" id="691883.A0A058Z508"/>
<evidence type="ECO:0000256" key="4">
    <source>
        <dbReference type="ARBA" id="ARBA00022723"/>
    </source>
</evidence>
<dbReference type="Gene3D" id="3.40.1050.10">
    <property type="entry name" value="Carbonic anhydrase"/>
    <property type="match status" value="1"/>
</dbReference>
<feature type="binding site" evidence="9">
    <location>
        <position position="444"/>
    </location>
    <ligand>
        <name>Zn(2+)</name>
        <dbReference type="ChEBI" id="CHEBI:29105"/>
    </ligand>
</feature>
<dbReference type="PANTHER" id="PTHR11002">
    <property type="entry name" value="CARBONIC ANHYDRASE"/>
    <property type="match status" value="1"/>
</dbReference>
<dbReference type="NCBIfam" id="NF007756">
    <property type="entry name" value="PRK10437.1"/>
    <property type="match status" value="1"/>
</dbReference>
<dbReference type="OrthoDB" id="10248475at2759"/>
<keyword evidence="12" id="KW-1185">Reference proteome</keyword>
<evidence type="ECO:0000256" key="3">
    <source>
        <dbReference type="ARBA" id="ARBA00014628"/>
    </source>
</evidence>
<dbReference type="PROSITE" id="PS00704">
    <property type="entry name" value="PROK_CO2_ANHYDRASE_1"/>
    <property type="match status" value="1"/>
</dbReference>
<dbReference type="Pfam" id="PF00484">
    <property type="entry name" value="Pro_CA"/>
    <property type="match status" value="1"/>
</dbReference>
<keyword evidence="4 9" id="KW-0479">Metal-binding</keyword>
<keyword evidence="6" id="KW-0456">Lyase</keyword>
<organism evidence="11">
    <name type="scientific">Fonticula alba</name>
    <name type="common">Slime mold</name>
    <dbReference type="NCBI Taxonomy" id="691883"/>
    <lineage>
        <taxon>Eukaryota</taxon>
        <taxon>Rotosphaerida</taxon>
        <taxon>Fonticulaceae</taxon>
        <taxon>Fonticula</taxon>
    </lineage>
</organism>
<dbReference type="AlphaFoldDB" id="A0A058Z508"/>
<dbReference type="EMBL" id="KB932206">
    <property type="protein sequence ID" value="KCV69355.1"/>
    <property type="molecule type" value="Genomic_DNA"/>
</dbReference>
<protein>
    <recommendedName>
        <fullName evidence="3">Carbonic anhydrase</fullName>
        <ecNumber evidence="2">4.2.1.1</ecNumber>
    </recommendedName>
    <alternativeName>
        <fullName evidence="7">Carbonate dehydratase</fullName>
    </alternativeName>
</protein>
<evidence type="ECO:0000313" key="11">
    <source>
        <dbReference type="EMBL" id="KCV69355.1"/>
    </source>
</evidence>
<dbReference type="InterPro" id="IPR015892">
    <property type="entry name" value="Carbonic_anhydrase_CS"/>
</dbReference>
<dbReference type="GO" id="GO:0004089">
    <property type="term" value="F:carbonate dehydratase activity"/>
    <property type="evidence" value="ECO:0007669"/>
    <property type="project" value="UniProtKB-EC"/>
</dbReference>
<evidence type="ECO:0000256" key="5">
    <source>
        <dbReference type="ARBA" id="ARBA00022833"/>
    </source>
</evidence>
<dbReference type="GO" id="GO:0015976">
    <property type="term" value="P:carbon utilization"/>
    <property type="evidence" value="ECO:0007669"/>
    <property type="project" value="InterPro"/>
</dbReference>
<evidence type="ECO:0000256" key="10">
    <source>
        <dbReference type="SAM" id="MobiDB-lite"/>
    </source>
</evidence>
<dbReference type="PANTHER" id="PTHR11002:SF76">
    <property type="entry name" value="CARBONIC ANHYDRASE"/>
    <property type="match status" value="1"/>
</dbReference>
<feature type="binding site" evidence="9">
    <location>
        <position position="387"/>
    </location>
    <ligand>
        <name>Zn(2+)</name>
        <dbReference type="ChEBI" id="CHEBI:29105"/>
    </ligand>
</feature>
<reference evidence="11" key="1">
    <citation type="submission" date="2013-04" db="EMBL/GenBank/DDBJ databases">
        <title>The Genome Sequence of Fonticula alba ATCC 38817.</title>
        <authorList>
            <consortium name="The Broad Institute Genomics Platform"/>
            <person name="Russ C."/>
            <person name="Cuomo C."/>
            <person name="Burger G."/>
            <person name="Gray M.W."/>
            <person name="Holland P.W.H."/>
            <person name="King N."/>
            <person name="Lang F.B.F."/>
            <person name="Roger A.J."/>
            <person name="Ruiz-Trillo I."/>
            <person name="Brown M."/>
            <person name="Walker B."/>
            <person name="Young S."/>
            <person name="Zeng Q."/>
            <person name="Gargeya S."/>
            <person name="Fitzgerald M."/>
            <person name="Haas B."/>
            <person name="Abouelleil A."/>
            <person name="Allen A.W."/>
            <person name="Alvarado L."/>
            <person name="Arachchi H.M."/>
            <person name="Berlin A.M."/>
            <person name="Chapman S.B."/>
            <person name="Gainer-Dewar J."/>
            <person name="Goldberg J."/>
            <person name="Griggs A."/>
            <person name="Gujja S."/>
            <person name="Hansen M."/>
            <person name="Howarth C."/>
            <person name="Imamovic A."/>
            <person name="Ireland A."/>
            <person name="Larimer J."/>
            <person name="McCowan C."/>
            <person name="Murphy C."/>
            <person name="Pearson M."/>
            <person name="Poon T.W."/>
            <person name="Priest M."/>
            <person name="Roberts A."/>
            <person name="Saif S."/>
            <person name="Shea T."/>
            <person name="Sisk P."/>
            <person name="Sykes S."/>
            <person name="Wortman J."/>
            <person name="Nusbaum C."/>
            <person name="Birren B."/>
        </authorList>
    </citation>
    <scope>NUCLEOTIDE SEQUENCE [LARGE SCALE GENOMIC DNA]</scope>
    <source>
        <strain evidence="11">ATCC 38817</strain>
    </source>
</reference>
<comment type="catalytic activity">
    <reaction evidence="8">
        <text>hydrogencarbonate + H(+) = CO2 + H2O</text>
        <dbReference type="Rhea" id="RHEA:10748"/>
        <dbReference type="ChEBI" id="CHEBI:15377"/>
        <dbReference type="ChEBI" id="CHEBI:15378"/>
        <dbReference type="ChEBI" id="CHEBI:16526"/>
        <dbReference type="ChEBI" id="CHEBI:17544"/>
        <dbReference type="EC" id="4.2.1.1"/>
    </reaction>
</comment>
<comment type="cofactor">
    <cofactor evidence="9">
        <name>Zn(2+)</name>
        <dbReference type="ChEBI" id="CHEBI:29105"/>
    </cofactor>
    <text evidence="9">Binds 1 zinc ion per subunit.</text>
</comment>
<evidence type="ECO:0000256" key="8">
    <source>
        <dbReference type="ARBA" id="ARBA00048348"/>
    </source>
</evidence>
<dbReference type="SMART" id="SM00947">
    <property type="entry name" value="Pro_CA"/>
    <property type="match status" value="1"/>
</dbReference>
<dbReference type="GO" id="GO:0008270">
    <property type="term" value="F:zinc ion binding"/>
    <property type="evidence" value="ECO:0007669"/>
    <property type="project" value="InterPro"/>
</dbReference>
<evidence type="ECO:0000256" key="1">
    <source>
        <dbReference type="ARBA" id="ARBA00006217"/>
    </source>
</evidence>